<feature type="compositionally biased region" description="Polar residues" evidence="1">
    <location>
        <begin position="79"/>
        <end position="89"/>
    </location>
</feature>
<dbReference type="EMBL" id="LJIJ01000036">
    <property type="protein sequence ID" value="ODN04795.1"/>
    <property type="molecule type" value="Genomic_DNA"/>
</dbReference>
<feature type="compositionally biased region" description="Polar residues" evidence="1">
    <location>
        <begin position="142"/>
        <end position="155"/>
    </location>
</feature>
<evidence type="ECO:0000313" key="3">
    <source>
        <dbReference type="Proteomes" id="UP000094527"/>
    </source>
</evidence>
<protein>
    <submittedName>
        <fullName evidence="2">Uncharacterized protein</fullName>
    </submittedName>
</protein>
<dbReference type="AlphaFoldDB" id="A0A1D2NI82"/>
<feature type="compositionally biased region" description="Polar residues" evidence="1">
    <location>
        <begin position="57"/>
        <end position="66"/>
    </location>
</feature>
<organism evidence="2 3">
    <name type="scientific">Orchesella cincta</name>
    <name type="common">Springtail</name>
    <name type="synonym">Podura cincta</name>
    <dbReference type="NCBI Taxonomy" id="48709"/>
    <lineage>
        <taxon>Eukaryota</taxon>
        <taxon>Metazoa</taxon>
        <taxon>Ecdysozoa</taxon>
        <taxon>Arthropoda</taxon>
        <taxon>Hexapoda</taxon>
        <taxon>Collembola</taxon>
        <taxon>Entomobryomorpha</taxon>
        <taxon>Entomobryoidea</taxon>
        <taxon>Orchesellidae</taxon>
        <taxon>Orchesellinae</taxon>
        <taxon>Orchesella</taxon>
    </lineage>
</organism>
<evidence type="ECO:0000313" key="2">
    <source>
        <dbReference type="EMBL" id="ODN04795.1"/>
    </source>
</evidence>
<comment type="caution">
    <text evidence="2">The sequence shown here is derived from an EMBL/GenBank/DDBJ whole genome shotgun (WGS) entry which is preliminary data.</text>
</comment>
<feature type="compositionally biased region" description="Polar residues" evidence="1">
    <location>
        <begin position="112"/>
        <end position="123"/>
    </location>
</feature>
<proteinExistence type="predicted"/>
<sequence>MQCYTLLTEVRELIRPVDVHQFDELIYNKSTSFRVSASSTITTTSCTITNPLLPNPMYQNNNNELISSPPPPPPPPNQMLMQQPNTGALSLSRAPPPPATSQHNAPPHAGSGSRQNPNLSVGNMNEMVLSTDCNGPFPPPQWRNNALPLQQNTGNVPPPPPGPDRSVHVACPPAVDNARPCGAADVPPAGAERAQPSTNTQALQPARTSTTPATTILQTTKEVATIQNCSTRPVIHSPRGQVQSEDQQGETNPGNRDRRRKQHPAQAAQDHRRERKSQTILKKM</sequence>
<feature type="compositionally biased region" description="Pro residues" evidence="1">
    <location>
        <begin position="68"/>
        <end position="77"/>
    </location>
</feature>
<keyword evidence="3" id="KW-1185">Reference proteome</keyword>
<evidence type="ECO:0000256" key="1">
    <source>
        <dbReference type="SAM" id="MobiDB-lite"/>
    </source>
</evidence>
<accession>A0A1D2NI82</accession>
<dbReference type="Proteomes" id="UP000094527">
    <property type="component" value="Unassembled WGS sequence"/>
</dbReference>
<feature type="compositionally biased region" description="Polar residues" evidence="1">
    <location>
        <begin position="195"/>
        <end position="214"/>
    </location>
</feature>
<feature type="region of interest" description="Disordered" evidence="1">
    <location>
        <begin position="53"/>
        <end position="165"/>
    </location>
</feature>
<feature type="region of interest" description="Disordered" evidence="1">
    <location>
        <begin position="230"/>
        <end position="284"/>
    </location>
</feature>
<feature type="compositionally biased region" description="Polar residues" evidence="1">
    <location>
        <begin position="240"/>
        <end position="254"/>
    </location>
</feature>
<feature type="region of interest" description="Disordered" evidence="1">
    <location>
        <begin position="180"/>
        <end position="214"/>
    </location>
</feature>
<name>A0A1D2NI82_ORCCI</name>
<gene>
    <name evidence="2" type="ORF">Ocin01_01908</name>
</gene>
<reference evidence="2 3" key="1">
    <citation type="journal article" date="2016" name="Genome Biol. Evol.">
        <title>Gene Family Evolution Reflects Adaptation to Soil Environmental Stressors in the Genome of the Collembolan Orchesella cincta.</title>
        <authorList>
            <person name="Faddeeva-Vakhrusheva A."/>
            <person name="Derks M.F."/>
            <person name="Anvar S.Y."/>
            <person name="Agamennone V."/>
            <person name="Suring W."/>
            <person name="Smit S."/>
            <person name="van Straalen N.M."/>
            <person name="Roelofs D."/>
        </authorList>
    </citation>
    <scope>NUCLEOTIDE SEQUENCE [LARGE SCALE GENOMIC DNA]</scope>
    <source>
        <tissue evidence="2">Mixed pool</tissue>
    </source>
</reference>